<dbReference type="GeneID" id="85357392"/>
<dbReference type="EMBL" id="JAUEPS010000034">
    <property type="protein sequence ID" value="KAK0451137.1"/>
    <property type="molecule type" value="Genomic_DNA"/>
</dbReference>
<keyword evidence="2" id="KW-1185">Reference proteome</keyword>
<dbReference type="SUPFAM" id="SSF52047">
    <property type="entry name" value="RNI-like"/>
    <property type="match status" value="1"/>
</dbReference>
<accession>A0AA39JYT2</accession>
<evidence type="ECO:0008006" key="3">
    <source>
        <dbReference type="Google" id="ProtNLM"/>
    </source>
</evidence>
<dbReference type="Gene3D" id="3.80.10.10">
    <property type="entry name" value="Ribonuclease Inhibitor"/>
    <property type="match status" value="1"/>
</dbReference>
<proteinExistence type="predicted"/>
<protein>
    <recommendedName>
        <fullName evidence="3">F-box domain-containing protein</fullName>
    </recommendedName>
</protein>
<sequence>MSVSTTTQRCFPTELIEEILDHVNCLPAKDIRSILDHPSEGYKGWRVSTLASCSLVCRAWLTRSRYHLFRSIYILHEDHAHFLQLITNPFCSFIHSIRTIYFGRQDLQETIYGSEDGLPKDQPEDSEAHWLHKAFPTVPLSVFTNLQKLRILDAKFNLMSGEDFMNTLSELSLSTTLTHLALNSCIFSTLDQIIQTLYSCRALNSLSLRYPELKEKPTPEDMLFQFQNATLPASLSSLMISILEISNIDWILKIMSMVGASLKYLSIHIVPSMITSYDDAIDEVCRAINFDYHPNLESIGFDSLCTSDFWLGMSTRHIPAILQKITSSSIREVVLTLSDSCLSIYDLADLDAIDWASISEVLSQDSYSNLETIHVLKVSYCLYEKAMDIIVERMKGLLTKKSMSVDIVLWDDRETVMTPRFGW</sequence>
<dbReference type="InterPro" id="IPR032675">
    <property type="entry name" value="LRR_dom_sf"/>
</dbReference>
<name>A0AA39JYT2_ARMTA</name>
<comment type="caution">
    <text evidence="1">The sequence shown here is derived from an EMBL/GenBank/DDBJ whole genome shotgun (WGS) entry which is preliminary data.</text>
</comment>
<dbReference type="RefSeq" id="XP_060327474.1">
    <property type="nucleotide sequence ID" value="XM_060473844.1"/>
</dbReference>
<evidence type="ECO:0000313" key="1">
    <source>
        <dbReference type="EMBL" id="KAK0451137.1"/>
    </source>
</evidence>
<dbReference type="AlphaFoldDB" id="A0AA39JYT2"/>
<dbReference type="Proteomes" id="UP001175211">
    <property type="component" value="Unassembled WGS sequence"/>
</dbReference>
<evidence type="ECO:0000313" key="2">
    <source>
        <dbReference type="Proteomes" id="UP001175211"/>
    </source>
</evidence>
<reference evidence="1" key="1">
    <citation type="submission" date="2023-06" db="EMBL/GenBank/DDBJ databases">
        <authorList>
            <consortium name="Lawrence Berkeley National Laboratory"/>
            <person name="Ahrendt S."/>
            <person name="Sahu N."/>
            <person name="Indic B."/>
            <person name="Wong-Bajracharya J."/>
            <person name="Merenyi Z."/>
            <person name="Ke H.-M."/>
            <person name="Monk M."/>
            <person name="Kocsube S."/>
            <person name="Drula E."/>
            <person name="Lipzen A."/>
            <person name="Balint B."/>
            <person name="Henrissat B."/>
            <person name="Andreopoulos B."/>
            <person name="Martin F.M."/>
            <person name="Harder C.B."/>
            <person name="Rigling D."/>
            <person name="Ford K.L."/>
            <person name="Foster G.D."/>
            <person name="Pangilinan J."/>
            <person name="Papanicolaou A."/>
            <person name="Barry K."/>
            <person name="LaButti K."/>
            <person name="Viragh M."/>
            <person name="Koriabine M."/>
            <person name="Yan M."/>
            <person name="Riley R."/>
            <person name="Champramary S."/>
            <person name="Plett K.L."/>
            <person name="Tsai I.J."/>
            <person name="Slot J."/>
            <person name="Sipos G."/>
            <person name="Plett J."/>
            <person name="Nagy L.G."/>
            <person name="Grigoriev I.V."/>
        </authorList>
    </citation>
    <scope>NUCLEOTIDE SEQUENCE</scope>
    <source>
        <strain evidence="1">CCBAS 213</strain>
    </source>
</reference>
<gene>
    <name evidence="1" type="ORF">EV420DRAFT_1561075</name>
</gene>
<organism evidence="1 2">
    <name type="scientific">Armillaria tabescens</name>
    <name type="common">Ringless honey mushroom</name>
    <name type="synonym">Agaricus tabescens</name>
    <dbReference type="NCBI Taxonomy" id="1929756"/>
    <lineage>
        <taxon>Eukaryota</taxon>
        <taxon>Fungi</taxon>
        <taxon>Dikarya</taxon>
        <taxon>Basidiomycota</taxon>
        <taxon>Agaricomycotina</taxon>
        <taxon>Agaricomycetes</taxon>
        <taxon>Agaricomycetidae</taxon>
        <taxon>Agaricales</taxon>
        <taxon>Marasmiineae</taxon>
        <taxon>Physalacriaceae</taxon>
        <taxon>Desarmillaria</taxon>
    </lineage>
</organism>